<evidence type="ECO:0000256" key="1">
    <source>
        <dbReference type="ARBA" id="ARBA00022630"/>
    </source>
</evidence>
<dbReference type="GO" id="GO:0016655">
    <property type="term" value="F:oxidoreductase activity, acting on NAD(P)H, quinone or similar compound as acceptor"/>
    <property type="evidence" value="ECO:0007669"/>
    <property type="project" value="InterPro"/>
</dbReference>
<keyword evidence="9" id="KW-1185">Reference proteome</keyword>
<comment type="function">
    <text evidence="6">Quinone reductase that provides resistance to thiol-specific stress caused by electrophilic quinones.</text>
</comment>
<dbReference type="SUPFAM" id="SSF52218">
    <property type="entry name" value="Flavoproteins"/>
    <property type="match status" value="1"/>
</dbReference>
<evidence type="ECO:0000256" key="6">
    <source>
        <dbReference type="HAMAP-Rule" id="MF_01216"/>
    </source>
</evidence>
<dbReference type="GO" id="GO:0010181">
    <property type="term" value="F:FMN binding"/>
    <property type="evidence" value="ECO:0007669"/>
    <property type="project" value="UniProtKB-UniRule"/>
</dbReference>
<feature type="domain" description="Flavodoxin-like fold" evidence="7">
    <location>
        <begin position="3"/>
        <end position="204"/>
    </location>
</feature>
<comment type="function">
    <text evidence="6">Also exhibits azoreductase activity. Catalyzes the reductive cleavage of the azo bond in aromatic azo compounds to the corresponding amines.</text>
</comment>
<evidence type="ECO:0000256" key="2">
    <source>
        <dbReference type="ARBA" id="ARBA00022643"/>
    </source>
</evidence>
<evidence type="ECO:0000259" key="7">
    <source>
        <dbReference type="Pfam" id="PF02525"/>
    </source>
</evidence>
<reference evidence="8" key="1">
    <citation type="submission" date="2021-08" db="EMBL/GenBank/DDBJ databases">
        <authorList>
            <person name="Zhang H."/>
            <person name="Xu M."/>
            <person name="Yu Z."/>
            <person name="Yang L."/>
            <person name="Cai Y."/>
        </authorList>
    </citation>
    <scope>NUCLEOTIDE SEQUENCE</scope>
    <source>
        <strain evidence="8">CHL1</strain>
    </source>
</reference>
<dbReference type="AlphaFoldDB" id="A0A9E6REC9"/>
<evidence type="ECO:0000256" key="4">
    <source>
        <dbReference type="ARBA" id="ARBA00023027"/>
    </source>
</evidence>
<evidence type="ECO:0000256" key="3">
    <source>
        <dbReference type="ARBA" id="ARBA00023002"/>
    </source>
</evidence>
<protein>
    <recommendedName>
        <fullName evidence="6">FMN dependent NADH:quinone oxidoreductase</fullName>
        <ecNumber evidence="6">1.6.5.-</ecNumber>
    </recommendedName>
    <alternativeName>
        <fullName evidence="6">Azo-dye reductase</fullName>
    </alternativeName>
    <alternativeName>
        <fullName evidence="6">FMN-dependent NADH-azo compound oxidoreductase</fullName>
    </alternativeName>
    <alternativeName>
        <fullName evidence="6">FMN-dependent NADH-azoreductase</fullName>
        <ecNumber evidence="6">1.7.1.17</ecNumber>
    </alternativeName>
</protein>
<dbReference type="EC" id="1.7.1.17" evidence="6"/>
<feature type="binding site" evidence="6">
    <location>
        <begin position="98"/>
        <end position="101"/>
    </location>
    <ligand>
        <name>FMN</name>
        <dbReference type="ChEBI" id="CHEBI:58210"/>
    </ligand>
</feature>
<feature type="binding site" evidence="6">
    <location>
        <position position="10"/>
    </location>
    <ligand>
        <name>FMN</name>
        <dbReference type="ChEBI" id="CHEBI:58210"/>
    </ligand>
</feature>
<keyword evidence="1 6" id="KW-0285">Flavoprotein</keyword>
<dbReference type="Gene3D" id="3.40.50.360">
    <property type="match status" value="1"/>
</dbReference>
<comment type="subunit">
    <text evidence="6">Homodimer.</text>
</comment>
<organism evidence="8 9">
    <name type="scientific">Chenggangzhangella methanolivorans</name>
    <dbReference type="NCBI Taxonomy" id="1437009"/>
    <lineage>
        <taxon>Bacteria</taxon>
        <taxon>Pseudomonadati</taxon>
        <taxon>Pseudomonadota</taxon>
        <taxon>Alphaproteobacteria</taxon>
        <taxon>Hyphomicrobiales</taxon>
        <taxon>Methylopilaceae</taxon>
        <taxon>Chenggangzhangella</taxon>
    </lineage>
</organism>
<dbReference type="PANTHER" id="PTHR43741">
    <property type="entry name" value="FMN-DEPENDENT NADH-AZOREDUCTASE 1"/>
    <property type="match status" value="1"/>
</dbReference>
<sequence length="214" mass="22329">MIRILHVEASPRREASRSSEAAAAFLAEVATSAADAEIDRLGLWDEPLPELDGDALAAKYARLAGTPLTPAQQAAWDGVAGLVERLDAADAVLISTPMWNLSLPYRLKHWIDLVTQPGLSFSFDPASGYAPLLRPRPTVAILASAGDFSSGRSFGRADFASDYLRAALGFIGLTGAVVAPVQPTAGPPDHVAAGVAAARDRLAALARTFSGAGR</sequence>
<comment type="catalytic activity">
    <reaction evidence="5">
        <text>N,N-dimethyl-1,4-phenylenediamine + anthranilate + 2 NAD(+) = 2-(4-dimethylaminophenyl)diazenylbenzoate + 2 NADH + 2 H(+)</text>
        <dbReference type="Rhea" id="RHEA:55872"/>
        <dbReference type="ChEBI" id="CHEBI:15378"/>
        <dbReference type="ChEBI" id="CHEBI:15783"/>
        <dbReference type="ChEBI" id="CHEBI:16567"/>
        <dbReference type="ChEBI" id="CHEBI:57540"/>
        <dbReference type="ChEBI" id="CHEBI:57945"/>
        <dbReference type="ChEBI" id="CHEBI:71579"/>
        <dbReference type="EC" id="1.7.1.17"/>
    </reaction>
    <physiologicalReaction direction="right-to-left" evidence="5">
        <dbReference type="Rhea" id="RHEA:55874"/>
    </physiologicalReaction>
</comment>
<evidence type="ECO:0000313" key="9">
    <source>
        <dbReference type="Proteomes" id="UP000825701"/>
    </source>
</evidence>
<evidence type="ECO:0000313" key="8">
    <source>
        <dbReference type="EMBL" id="QZO01899.1"/>
    </source>
</evidence>
<comment type="similarity">
    <text evidence="6">Belongs to the azoreductase type 1 family.</text>
</comment>
<dbReference type="EMBL" id="CP081869">
    <property type="protein sequence ID" value="QZO01899.1"/>
    <property type="molecule type" value="Genomic_DNA"/>
</dbReference>
<dbReference type="InterPro" id="IPR029039">
    <property type="entry name" value="Flavoprotein-like_sf"/>
</dbReference>
<dbReference type="Pfam" id="PF02525">
    <property type="entry name" value="Flavodoxin_2"/>
    <property type="match status" value="1"/>
</dbReference>
<keyword evidence="3 6" id="KW-0560">Oxidoreductase</keyword>
<comment type="catalytic activity">
    <reaction evidence="6">
        <text>2 a quinone + NADH + H(+) = 2 a 1,4-benzosemiquinone + NAD(+)</text>
        <dbReference type="Rhea" id="RHEA:65952"/>
        <dbReference type="ChEBI" id="CHEBI:15378"/>
        <dbReference type="ChEBI" id="CHEBI:57540"/>
        <dbReference type="ChEBI" id="CHEBI:57945"/>
        <dbReference type="ChEBI" id="CHEBI:132124"/>
        <dbReference type="ChEBI" id="CHEBI:134225"/>
    </reaction>
</comment>
<dbReference type="PANTHER" id="PTHR43741:SF4">
    <property type="entry name" value="FMN-DEPENDENT NADH:QUINONE OXIDOREDUCTASE"/>
    <property type="match status" value="1"/>
</dbReference>
<comment type="cofactor">
    <cofactor evidence="6">
        <name>FMN</name>
        <dbReference type="ChEBI" id="CHEBI:58210"/>
    </cofactor>
    <text evidence="6">Binds 1 FMN per subunit.</text>
</comment>
<dbReference type="EC" id="1.6.5.-" evidence="6"/>
<dbReference type="RefSeq" id="WP_261405257.1">
    <property type="nucleotide sequence ID" value="NZ_CP081869.1"/>
</dbReference>
<name>A0A9E6REC9_9HYPH</name>
<accession>A0A9E6REC9</accession>
<gene>
    <name evidence="6" type="primary">azoR</name>
    <name evidence="8" type="ORF">K6K41_11510</name>
</gene>
<dbReference type="HAMAP" id="MF_01216">
    <property type="entry name" value="Azoreductase_type1"/>
    <property type="match status" value="1"/>
</dbReference>
<dbReference type="InterPro" id="IPR050104">
    <property type="entry name" value="FMN-dep_NADH:Q_OxRdtase_AzoR1"/>
</dbReference>
<dbReference type="GO" id="GO:0016652">
    <property type="term" value="F:oxidoreductase activity, acting on NAD(P)H as acceptor"/>
    <property type="evidence" value="ECO:0007669"/>
    <property type="project" value="UniProtKB-UniRule"/>
</dbReference>
<feature type="binding site" evidence="6">
    <location>
        <begin position="16"/>
        <end position="18"/>
    </location>
    <ligand>
        <name>FMN</name>
        <dbReference type="ChEBI" id="CHEBI:58210"/>
    </ligand>
</feature>
<evidence type="ECO:0000256" key="5">
    <source>
        <dbReference type="ARBA" id="ARBA00048542"/>
    </source>
</evidence>
<comment type="caution">
    <text evidence="6">Lacks conserved residue(s) required for the propagation of feature annotation.</text>
</comment>
<dbReference type="GO" id="GO:0009055">
    <property type="term" value="F:electron transfer activity"/>
    <property type="evidence" value="ECO:0007669"/>
    <property type="project" value="UniProtKB-UniRule"/>
</dbReference>
<dbReference type="KEGG" id="cmet:K6K41_11510"/>
<keyword evidence="4 6" id="KW-0520">NAD</keyword>
<dbReference type="Proteomes" id="UP000825701">
    <property type="component" value="Chromosome"/>
</dbReference>
<dbReference type="InterPro" id="IPR023048">
    <property type="entry name" value="NADH:quinone_OxRdtase_FMN_depd"/>
</dbReference>
<dbReference type="InterPro" id="IPR003680">
    <property type="entry name" value="Flavodoxin_fold"/>
</dbReference>
<proteinExistence type="inferred from homology"/>
<keyword evidence="2 6" id="KW-0288">FMN</keyword>